<feature type="domain" description="Mur ligase central" evidence="7">
    <location>
        <begin position="49"/>
        <end position="188"/>
    </location>
</feature>
<dbReference type="GO" id="GO:0005737">
    <property type="term" value="C:cytoplasm"/>
    <property type="evidence" value="ECO:0007669"/>
    <property type="project" value="TreeGrafter"/>
</dbReference>
<sequence>MKMSLKTKSLSGFLDHKTMYYDKIDFSFVNRAFSILEKEIKIPFVIHIVGTNGKGSTGRFLSHYLYKTGFKTLHYSSPHIKKFNERIWINGADVSDNLLQNAHEFLTRIYDEELLLKLTYFEYTTLLALYLSKDCNYLVLEAGLGGEFDATNVVKNDLSLITTIGLDHISFLGNSIEKIARTKMRATNKKMIIGYQEFQEVFEVAQKVKEELKEEFNTDIEILKVENFEIDYDFVFASYLKRNLALSVRCLQELPDFKNKPINLEIFNTTPLFGRCQKIGKNLYIDVGHNSLAAKVIKEEFKDKKITLIYNSYEDKDYFEVLKVLKPIIKEIFILPLDDKRIVKKEILKKCIKELELIEIEKLAMDLENDYLVFGSFLVVENFLGLIGYENS</sequence>
<dbReference type="Pfam" id="PF08245">
    <property type="entry name" value="Mur_ligase_M"/>
    <property type="match status" value="1"/>
</dbReference>
<dbReference type="PANTHER" id="PTHR11136:SF0">
    <property type="entry name" value="DIHYDROFOLATE SYNTHETASE-RELATED"/>
    <property type="match status" value="1"/>
</dbReference>
<dbReference type="InterPro" id="IPR013221">
    <property type="entry name" value="Mur_ligase_cen"/>
</dbReference>
<dbReference type="SUPFAM" id="SSF53244">
    <property type="entry name" value="MurD-like peptide ligases, peptide-binding domain"/>
    <property type="match status" value="1"/>
</dbReference>
<dbReference type="AlphaFoldDB" id="A0A2S9SPS0"/>
<evidence type="ECO:0000256" key="5">
    <source>
        <dbReference type="ARBA" id="ARBA00022840"/>
    </source>
</evidence>
<reference evidence="8 9" key="1">
    <citation type="submission" date="2017-09" db="EMBL/GenBank/DDBJ databases">
        <title>Reassesment of A. cryaerophilus.</title>
        <authorList>
            <person name="Perez-Cataluna A."/>
            <person name="Collado L."/>
            <person name="Salgado O."/>
            <person name="Lefinanco V."/>
            <person name="Figueras M.J."/>
        </authorList>
    </citation>
    <scope>NUCLEOTIDE SEQUENCE [LARGE SCALE GENOMIC DNA]</scope>
    <source>
        <strain evidence="8 9">LMG 9861</strain>
    </source>
</reference>
<comment type="caution">
    <text evidence="8">The sequence shown here is derived from an EMBL/GenBank/DDBJ whole genome shotgun (WGS) entry which is preliminary data.</text>
</comment>
<keyword evidence="6" id="KW-0460">Magnesium</keyword>
<evidence type="ECO:0000256" key="3">
    <source>
        <dbReference type="ARBA" id="ARBA00022723"/>
    </source>
</evidence>
<dbReference type="GO" id="GO:0046872">
    <property type="term" value="F:metal ion binding"/>
    <property type="evidence" value="ECO:0007669"/>
    <property type="project" value="UniProtKB-KW"/>
</dbReference>
<dbReference type="GO" id="GO:0008841">
    <property type="term" value="F:dihydrofolate synthase activity"/>
    <property type="evidence" value="ECO:0007669"/>
    <property type="project" value="TreeGrafter"/>
</dbReference>
<proteinExistence type="inferred from homology"/>
<dbReference type="EMBL" id="NXGJ01000002">
    <property type="protein sequence ID" value="PRM88591.1"/>
    <property type="molecule type" value="Genomic_DNA"/>
</dbReference>
<gene>
    <name evidence="8" type="ORF">CJ669_02875</name>
</gene>
<dbReference type="Proteomes" id="UP000239065">
    <property type="component" value="Unassembled WGS sequence"/>
</dbReference>
<dbReference type="PROSITE" id="PS01012">
    <property type="entry name" value="FOLYLPOLYGLU_SYNT_2"/>
    <property type="match status" value="1"/>
</dbReference>
<dbReference type="InterPro" id="IPR036615">
    <property type="entry name" value="Mur_ligase_C_dom_sf"/>
</dbReference>
<dbReference type="InterPro" id="IPR018109">
    <property type="entry name" value="Folylpolyglutamate_synth_CS"/>
</dbReference>
<dbReference type="GO" id="GO:0046654">
    <property type="term" value="P:tetrahydrofolate biosynthetic process"/>
    <property type="evidence" value="ECO:0007669"/>
    <property type="project" value="UniProtKB-UniPathway"/>
</dbReference>
<dbReference type="InterPro" id="IPR001645">
    <property type="entry name" value="Folylpolyglutamate_synth"/>
</dbReference>
<accession>A0A2S9SPS0</accession>
<keyword evidence="2" id="KW-0436">Ligase</keyword>
<evidence type="ECO:0000256" key="6">
    <source>
        <dbReference type="ARBA" id="ARBA00022842"/>
    </source>
</evidence>
<dbReference type="PANTHER" id="PTHR11136">
    <property type="entry name" value="FOLYLPOLYGLUTAMATE SYNTHASE-RELATED"/>
    <property type="match status" value="1"/>
</dbReference>
<evidence type="ECO:0000256" key="1">
    <source>
        <dbReference type="ARBA" id="ARBA00008276"/>
    </source>
</evidence>
<name>A0A2S9SPS0_9BACT</name>
<dbReference type="Gene3D" id="3.90.190.20">
    <property type="entry name" value="Mur ligase, C-terminal domain"/>
    <property type="match status" value="1"/>
</dbReference>
<evidence type="ECO:0000259" key="7">
    <source>
        <dbReference type="Pfam" id="PF08245"/>
    </source>
</evidence>
<dbReference type="SUPFAM" id="SSF53623">
    <property type="entry name" value="MurD-like peptide ligases, catalytic domain"/>
    <property type="match status" value="1"/>
</dbReference>
<keyword evidence="3" id="KW-0479">Metal-binding</keyword>
<evidence type="ECO:0000313" key="8">
    <source>
        <dbReference type="EMBL" id="PRM88591.1"/>
    </source>
</evidence>
<protein>
    <submittedName>
        <fullName evidence="8">Bifunctional folylpolyglutamate synthase/dihydrofolate synthase</fullName>
    </submittedName>
</protein>
<dbReference type="InterPro" id="IPR036565">
    <property type="entry name" value="Mur-like_cat_sf"/>
</dbReference>
<dbReference type="Gene3D" id="3.40.1190.10">
    <property type="entry name" value="Mur-like, catalytic domain"/>
    <property type="match status" value="1"/>
</dbReference>
<evidence type="ECO:0000256" key="2">
    <source>
        <dbReference type="ARBA" id="ARBA00022598"/>
    </source>
</evidence>
<dbReference type="UniPathway" id="UPA00077">
    <property type="reaction ID" value="UER00157"/>
</dbReference>
<dbReference type="NCBIfam" id="TIGR01499">
    <property type="entry name" value="folC"/>
    <property type="match status" value="1"/>
</dbReference>
<evidence type="ECO:0000313" key="9">
    <source>
        <dbReference type="Proteomes" id="UP000239065"/>
    </source>
</evidence>
<keyword evidence="4" id="KW-0547">Nucleotide-binding</keyword>
<evidence type="ECO:0000256" key="4">
    <source>
        <dbReference type="ARBA" id="ARBA00022741"/>
    </source>
</evidence>
<keyword evidence="5" id="KW-0067">ATP-binding</keyword>
<dbReference type="GO" id="GO:0004326">
    <property type="term" value="F:tetrahydrofolylpolyglutamate synthase activity"/>
    <property type="evidence" value="ECO:0007669"/>
    <property type="project" value="InterPro"/>
</dbReference>
<dbReference type="GO" id="GO:0005524">
    <property type="term" value="F:ATP binding"/>
    <property type="evidence" value="ECO:0007669"/>
    <property type="project" value="UniProtKB-KW"/>
</dbReference>
<organism evidence="8 9">
    <name type="scientific">Aliarcobacter cryaerophilus</name>
    <dbReference type="NCBI Taxonomy" id="28198"/>
    <lineage>
        <taxon>Bacteria</taxon>
        <taxon>Pseudomonadati</taxon>
        <taxon>Campylobacterota</taxon>
        <taxon>Epsilonproteobacteria</taxon>
        <taxon>Campylobacterales</taxon>
        <taxon>Arcobacteraceae</taxon>
        <taxon>Aliarcobacter</taxon>
    </lineage>
</organism>
<comment type="similarity">
    <text evidence="1">Belongs to the folylpolyglutamate synthase family.</text>
</comment>